<dbReference type="AlphaFoldDB" id="A0A9P9WNW5"/>
<protein>
    <recommendedName>
        <fullName evidence="2">DUF7587 domain-containing protein</fullName>
    </recommendedName>
</protein>
<feature type="region of interest" description="Disordered" evidence="1">
    <location>
        <begin position="246"/>
        <end position="309"/>
    </location>
</feature>
<feature type="domain" description="DUF7587" evidence="2">
    <location>
        <begin position="123"/>
        <end position="223"/>
    </location>
</feature>
<reference evidence="3" key="1">
    <citation type="submission" date="2021-03" db="EMBL/GenBank/DDBJ databases">
        <title>Revisited historic fungal species revealed as producer of novel bioactive compounds through whole genome sequencing and comparative genomics.</title>
        <authorList>
            <person name="Vignolle G.A."/>
            <person name="Hochenegger N."/>
            <person name="Mach R.L."/>
            <person name="Mach-Aigner A.R."/>
            <person name="Javad Rahimi M."/>
            <person name="Salim K.A."/>
            <person name="Chan C.M."/>
            <person name="Lim L.B.L."/>
            <person name="Cai F."/>
            <person name="Druzhinina I.S."/>
            <person name="U'Ren J.M."/>
            <person name="Derntl C."/>
        </authorList>
    </citation>
    <scope>NUCLEOTIDE SEQUENCE</scope>
    <source>
        <strain evidence="3">TUCIM 5799</strain>
    </source>
</reference>
<evidence type="ECO:0000256" key="1">
    <source>
        <dbReference type="SAM" id="MobiDB-lite"/>
    </source>
</evidence>
<gene>
    <name evidence="3" type="ORF">JX265_005544</name>
</gene>
<dbReference type="Pfam" id="PF24494">
    <property type="entry name" value="DUF7587"/>
    <property type="match status" value="1"/>
</dbReference>
<evidence type="ECO:0000313" key="3">
    <source>
        <dbReference type="EMBL" id="KAI1872664.1"/>
    </source>
</evidence>
<dbReference type="InterPro" id="IPR056009">
    <property type="entry name" value="DUF7587"/>
</dbReference>
<sequence length="309" mass="35219">METIPAETMGVARYDSKRTIIADNSNEDVKAWLTKNTCGNNLPWVLRLVPEHAKEINDAYPRMLSMLTGSRNVGCVWGTALIETTVEVTTCGGDERPRIMYRAIHDNSSLEARLGTGTNPLFMQIHCQKHLSWRCRELSPFVSATPFYRKAVRLAELFEERNYTGIQIVKFRTDGPGWDHNTQRIWKVRDLINRLEIKHVWAFTTDGEYLVEHSIPQESVVSRQIWGEVKEKADPDGSIRAEVRAEVQKHKDNYKRNKSATGKRKRQQEEKHGAEVGEDEESPKEAESYRIANGKRVKVGDKLGPSAAT</sequence>
<accession>A0A9P9WNW5</accession>
<dbReference type="Proteomes" id="UP000829685">
    <property type="component" value="Unassembled WGS sequence"/>
</dbReference>
<name>A0A9P9WNW5_9PEZI</name>
<keyword evidence="4" id="KW-1185">Reference proteome</keyword>
<organism evidence="3 4">
    <name type="scientific">Neoarthrinium moseri</name>
    <dbReference type="NCBI Taxonomy" id="1658444"/>
    <lineage>
        <taxon>Eukaryota</taxon>
        <taxon>Fungi</taxon>
        <taxon>Dikarya</taxon>
        <taxon>Ascomycota</taxon>
        <taxon>Pezizomycotina</taxon>
        <taxon>Sordariomycetes</taxon>
        <taxon>Xylariomycetidae</taxon>
        <taxon>Amphisphaeriales</taxon>
        <taxon>Apiosporaceae</taxon>
        <taxon>Neoarthrinium</taxon>
    </lineage>
</organism>
<evidence type="ECO:0000259" key="2">
    <source>
        <dbReference type="Pfam" id="PF24494"/>
    </source>
</evidence>
<feature type="compositionally biased region" description="Basic residues" evidence="1">
    <location>
        <begin position="256"/>
        <end position="266"/>
    </location>
</feature>
<proteinExistence type="predicted"/>
<feature type="compositionally biased region" description="Basic and acidic residues" evidence="1">
    <location>
        <begin position="246"/>
        <end position="255"/>
    </location>
</feature>
<dbReference type="EMBL" id="JAFIMR010000011">
    <property type="protein sequence ID" value="KAI1872664.1"/>
    <property type="molecule type" value="Genomic_DNA"/>
</dbReference>
<evidence type="ECO:0000313" key="4">
    <source>
        <dbReference type="Proteomes" id="UP000829685"/>
    </source>
</evidence>
<comment type="caution">
    <text evidence="3">The sequence shown here is derived from an EMBL/GenBank/DDBJ whole genome shotgun (WGS) entry which is preliminary data.</text>
</comment>